<reference evidence="1" key="1">
    <citation type="submission" date="2021-06" db="EMBL/GenBank/DDBJ databases">
        <authorList>
            <person name="Kallberg Y."/>
            <person name="Tangrot J."/>
            <person name="Rosling A."/>
        </authorList>
    </citation>
    <scope>NUCLEOTIDE SEQUENCE</scope>
    <source>
        <strain evidence="1">IN212</strain>
    </source>
</reference>
<accession>A0A9N9IVX1</accession>
<keyword evidence="2" id="KW-1185">Reference proteome</keyword>
<dbReference type="EMBL" id="CAJVPZ010036135">
    <property type="protein sequence ID" value="CAG8750575.1"/>
    <property type="molecule type" value="Genomic_DNA"/>
</dbReference>
<dbReference type="Proteomes" id="UP000789396">
    <property type="component" value="Unassembled WGS sequence"/>
</dbReference>
<organism evidence="1 2">
    <name type="scientific">Racocetra fulgida</name>
    <dbReference type="NCBI Taxonomy" id="60492"/>
    <lineage>
        <taxon>Eukaryota</taxon>
        <taxon>Fungi</taxon>
        <taxon>Fungi incertae sedis</taxon>
        <taxon>Mucoromycota</taxon>
        <taxon>Glomeromycotina</taxon>
        <taxon>Glomeromycetes</taxon>
        <taxon>Diversisporales</taxon>
        <taxon>Gigasporaceae</taxon>
        <taxon>Racocetra</taxon>
    </lineage>
</organism>
<evidence type="ECO:0000313" key="2">
    <source>
        <dbReference type="Proteomes" id="UP000789396"/>
    </source>
</evidence>
<gene>
    <name evidence="1" type="ORF">RFULGI_LOCUS13564</name>
</gene>
<proteinExistence type="predicted"/>
<comment type="caution">
    <text evidence="1">The sequence shown here is derived from an EMBL/GenBank/DDBJ whole genome shotgun (WGS) entry which is preliminary data.</text>
</comment>
<name>A0A9N9IVX1_9GLOM</name>
<feature type="non-terminal residue" evidence="1">
    <location>
        <position position="152"/>
    </location>
</feature>
<sequence>MLKKKTIITLAVIEDFEVFNPKSYKLVYVLIEGEEFKDGEQRFKTKNVAKKREQLFHEEIEKHNQRVERAAIIKDQVAEALLISNTSFIAKYEMLLDLEDKATKERLTVEIFKEFEVLIRGSRLKIPNTEKPDDLILVLAVQYEKSKQIINE</sequence>
<dbReference type="OrthoDB" id="10318198at2759"/>
<dbReference type="AlphaFoldDB" id="A0A9N9IVX1"/>
<evidence type="ECO:0000313" key="1">
    <source>
        <dbReference type="EMBL" id="CAG8750575.1"/>
    </source>
</evidence>
<protein>
    <submittedName>
        <fullName evidence="1">2786_t:CDS:1</fullName>
    </submittedName>
</protein>